<dbReference type="Gene3D" id="1.10.340.30">
    <property type="entry name" value="Hypothetical protein, domain 2"/>
    <property type="match status" value="1"/>
</dbReference>
<accession>A0AAN6JVJ9</accession>
<feature type="compositionally biased region" description="Basic residues" evidence="3">
    <location>
        <begin position="226"/>
        <end position="237"/>
    </location>
</feature>
<dbReference type="Proteomes" id="UP001175353">
    <property type="component" value="Unassembled WGS sequence"/>
</dbReference>
<proteinExistence type="predicted"/>
<feature type="region of interest" description="Disordered" evidence="3">
    <location>
        <begin position="1"/>
        <end position="75"/>
    </location>
</feature>
<dbReference type="InterPro" id="IPR011257">
    <property type="entry name" value="DNA_glycosylase"/>
</dbReference>
<evidence type="ECO:0008006" key="6">
    <source>
        <dbReference type="Google" id="ProtNLM"/>
    </source>
</evidence>
<dbReference type="InterPro" id="IPR045138">
    <property type="entry name" value="MeCP2/MBD4"/>
</dbReference>
<dbReference type="GO" id="GO:0006281">
    <property type="term" value="P:DNA repair"/>
    <property type="evidence" value="ECO:0007669"/>
    <property type="project" value="InterPro"/>
</dbReference>
<dbReference type="EMBL" id="JAUJLE010001201">
    <property type="protein sequence ID" value="KAK0949375.1"/>
    <property type="molecule type" value="Genomic_DNA"/>
</dbReference>
<evidence type="ECO:0000313" key="4">
    <source>
        <dbReference type="EMBL" id="KAK0949375.1"/>
    </source>
</evidence>
<protein>
    <recommendedName>
        <fullName evidence="6">HhH-GPD domain-containing protein</fullName>
    </recommendedName>
</protein>
<gene>
    <name evidence="4" type="ORF">LTR91_026511</name>
</gene>
<sequence>MTDVPARAPRSNESSPSGKAASASRTSPSFHSDQTPDPSSFLGSRSGSRVSGRARSREPGELDTPSKEYSFIEADDEDVYQTIDDISSDVFGHETMASYAVQVDQDEREPAIKPSGSTSVTQSLRRDRNFDDTPFAASLPPLLATMSSSSLSDLDATPIVPPSNLTNEAETRKQRPIEDKEVEAKTSKKRRMTGSTSKHFTPEKQAKTYQVNIDDNPSDNTPEKRKATRKKSTPKKSPHFERTNLLDRVDLPSPGRRRVAGVSGAPAPSTSWECFGIIQEKLWDQPFWLLIAVTLLNKTTGRAAVPIFWDLKKRYVTPEALAAADLEHVRGMIQHLGLQNVRTVKMVKMAKIWVSQPPVVGKRYQTRNYPKHGDHRQFLGQKTVESDASHCDGALEIGHLPGCGSYAWDSWRIFCRDVLRGVAKDYRGEGAAAEGFEPEWMRVLPLDKELRVTVKWMWLREGWIWDPETGEKRRATNEEVENGKRGEMELGGKEEAEFAGIAVGLGEEVLDVEG</sequence>
<feature type="compositionally biased region" description="Polar residues" evidence="3">
    <location>
        <begin position="207"/>
        <end position="220"/>
    </location>
</feature>
<dbReference type="PANTHER" id="PTHR15074">
    <property type="entry name" value="METHYL-CPG-BINDING PROTEIN"/>
    <property type="match status" value="1"/>
</dbReference>
<feature type="region of interest" description="Disordered" evidence="3">
    <location>
        <begin position="104"/>
        <end position="140"/>
    </location>
</feature>
<comment type="caution">
    <text evidence="4">The sequence shown here is derived from an EMBL/GenBank/DDBJ whole genome shotgun (WGS) entry which is preliminary data.</text>
</comment>
<evidence type="ECO:0000256" key="3">
    <source>
        <dbReference type="SAM" id="MobiDB-lite"/>
    </source>
</evidence>
<reference evidence="4" key="1">
    <citation type="submission" date="2023-06" db="EMBL/GenBank/DDBJ databases">
        <title>Black Yeasts Isolated from many extreme environments.</title>
        <authorList>
            <person name="Coleine C."/>
            <person name="Stajich J.E."/>
            <person name="Selbmann L."/>
        </authorList>
    </citation>
    <scope>NUCLEOTIDE SEQUENCE</scope>
    <source>
        <strain evidence="4">CCFEE 5200</strain>
    </source>
</reference>
<comment type="subcellular location">
    <subcellularLocation>
        <location evidence="1">Nucleus</location>
    </subcellularLocation>
</comment>
<keyword evidence="2" id="KW-0539">Nucleus</keyword>
<dbReference type="GO" id="GO:0003824">
    <property type="term" value="F:catalytic activity"/>
    <property type="evidence" value="ECO:0007669"/>
    <property type="project" value="InterPro"/>
</dbReference>
<dbReference type="GO" id="GO:0005634">
    <property type="term" value="C:nucleus"/>
    <property type="evidence" value="ECO:0007669"/>
    <property type="project" value="UniProtKB-SubCell"/>
</dbReference>
<dbReference type="SUPFAM" id="SSF48150">
    <property type="entry name" value="DNA-glycosylase"/>
    <property type="match status" value="1"/>
</dbReference>
<organism evidence="4 5">
    <name type="scientific">Friedmanniomyces endolithicus</name>
    <dbReference type="NCBI Taxonomy" id="329885"/>
    <lineage>
        <taxon>Eukaryota</taxon>
        <taxon>Fungi</taxon>
        <taxon>Dikarya</taxon>
        <taxon>Ascomycota</taxon>
        <taxon>Pezizomycotina</taxon>
        <taxon>Dothideomycetes</taxon>
        <taxon>Dothideomycetidae</taxon>
        <taxon>Mycosphaerellales</taxon>
        <taxon>Teratosphaeriaceae</taxon>
        <taxon>Friedmanniomyces</taxon>
    </lineage>
</organism>
<feature type="compositionally biased region" description="Basic and acidic residues" evidence="3">
    <location>
        <begin position="55"/>
        <end position="66"/>
    </location>
</feature>
<feature type="compositionally biased region" description="Basic and acidic residues" evidence="3">
    <location>
        <begin position="169"/>
        <end position="186"/>
    </location>
</feature>
<feature type="compositionally biased region" description="Basic and acidic residues" evidence="3">
    <location>
        <begin position="238"/>
        <end position="250"/>
    </location>
</feature>
<keyword evidence="5" id="KW-1185">Reference proteome</keyword>
<feature type="region of interest" description="Disordered" evidence="3">
    <location>
        <begin position="152"/>
        <end position="264"/>
    </location>
</feature>
<evidence type="ECO:0000256" key="2">
    <source>
        <dbReference type="ARBA" id="ARBA00023242"/>
    </source>
</evidence>
<dbReference type="PANTHER" id="PTHR15074:SF0">
    <property type="entry name" value="METHYL-CPG-BINDING DOMAIN PROTEIN 4-LIKE PROTEIN"/>
    <property type="match status" value="1"/>
</dbReference>
<evidence type="ECO:0000313" key="5">
    <source>
        <dbReference type="Proteomes" id="UP001175353"/>
    </source>
</evidence>
<dbReference type="GO" id="GO:0003677">
    <property type="term" value="F:DNA binding"/>
    <property type="evidence" value="ECO:0007669"/>
    <property type="project" value="InterPro"/>
</dbReference>
<evidence type="ECO:0000256" key="1">
    <source>
        <dbReference type="ARBA" id="ARBA00004123"/>
    </source>
</evidence>
<feature type="compositionally biased region" description="Low complexity" evidence="3">
    <location>
        <begin position="39"/>
        <end position="53"/>
    </location>
</feature>
<name>A0AAN6JVJ9_9PEZI</name>
<dbReference type="AlphaFoldDB" id="A0AAN6JVJ9"/>
<feature type="compositionally biased region" description="Polar residues" evidence="3">
    <location>
        <begin position="11"/>
        <end position="38"/>
    </location>
</feature>